<organism evidence="3 4">
    <name type="scientific">Labilithrix luteola</name>
    <dbReference type="NCBI Taxonomy" id="1391654"/>
    <lineage>
        <taxon>Bacteria</taxon>
        <taxon>Pseudomonadati</taxon>
        <taxon>Myxococcota</taxon>
        <taxon>Polyangia</taxon>
        <taxon>Polyangiales</taxon>
        <taxon>Labilitrichaceae</taxon>
        <taxon>Labilithrix</taxon>
    </lineage>
</organism>
<proteinExistence type="predicted"/>
<accession>A0A0K1PLD4</accession>
<evidence type="ECO:0000313" key="3">
    <source>
        <dbReference type="EMBL" id="AKU93929.1"/>
    </source>
</evidence>
<dbReference type="OrthoDB" id="5522667at2"/>
<feature type="region of interest" description="Disordered" evidence="1">
    <location>
        <begin position="28"/>
        <end position="53"/>
    </location>
</feature>
<dbReference type="STRING" id="1391654.AKJ09_00593"/>
<evidence type="ECO:0000256" key="2">
    <source>
        <dbReference type="SAM" id="SignalP"/>
    </source>
</evidence>
<name>A0A0K1PLD4_9BACT</name>
<sequence length="443" mass="44773">MLSRFALGVTASTFAFVLLAACVGDDPPPSGATTPQNGDASSEPGNGDGGPGAVGNCEGDSIDACGTSCTKCTAPANGTVACVDGACQPKCSDPLTLCGGECVNTTNSPSHCGKCDHSCGAGQCGASACQPFAAASGFTEVHSIASSPSGIVISADTTVSICTDPKGCTATSLSTIKAGVARLNDVTVAGTDVFYNGNQGDFGIVYRCPVAGCPGTGPTVVDSVVNRTIGRVVAGPTDVLVTRYGGRGPYSQRCHLPECSSMIDVRPEPASGSYDADPARELDTPSHTVSVGAVSTLWATGSLYNDNYKQLRACSLATACSTFIEIDTAAKPVTALTYYDGKHYGASYAEGGGNVIFSVSDASPGARTLLVGDAAGITDVAVDASGIYWVNGTTGKVLRCSTLTGCNGSGETLATGQNGASRIRLDDKFVYWMLPTSVMKVAK</sequence>
<dbReference type="SUPFAM" id="SSF63829">
    <property type="entry name" value="Calcium-dependent phosphotriesterase"/>
    <property type="match status" value="1"/>
</dbReference>
<evidence type="ECO:0000256" key="1">
    <source>
        <dbReference type="SAM" id="MobiDB-lite"/>
    </source>
</evidence>
<feature type="chain" id="PRO_5005466218" evidence="2">
    <location>
        <begin position="21"/>
        <end position="443"/>
    </location>
</feature>
<keyword evidence="4" id="KW-1185">Reference proteome</keyword>
<evidence type="ECO:0000313" key="4">
    <source>
        <dbReference type="Proteomes" id="UP000064967"/>
    </source>
</evidence>
<gene>
    <name evidence="3" type="ORF">AKJ09_00593</name>
</gene>
<keyword evidence="2" id="KW-0732">Signal</keyword>
<protein>
    <submittedName>
        <fullName evidence="3">Tryptophan synthase alpha chain</fullName>
    </submittedName>
</protein>
<dbReference type="Proteomes" id="UP000064967">
    <property type="component" value="Chromosome"/>
</dbReference>
<dbReference type="KEGG" id="llu:AKJ09_00593"/>
<feature type="signal peptide" evidence="2">
    <location>
        <begin position="1"/>
        <end position="20"/>
    </location>
</feature>
<dbReference type="PROSITE" id="PS51257">
    <property type="entry name" value="PROKAR_LIPOPROTEIN"/>
    <property type="match status" value="1"/>
</dbReference>
<dbReference type="RefSeq" id="WP_146645604.1">
    <property type="nucleotide sequence ID" value="NZ_CP012333.1"/>
</dbReference>
<feature type="compositionally biased region" description="Polar residues" evidence="1">
    <location>
        <begin position="31"/>
        <end position="40"/>
    </location>
</feature>
<dbReference type="AlphaFoldDB" id="A0A0K1PLD4"/>
<dbReference type="EMBL" id="CP012333">
    <property type="protein sequence ID" value="AKU93929.1"/>
    <property type="molecule type" value="Genomic_DNA"/>
</dbReference>
<reference evidence="3 4" key="1">
    <citation type="submission" date="2015-08" db="EMBL/GenBank/DDBJ databases">
        <authorList>
            <person name="Babu N.S."/>
            <person name="Beckwith C.J."/>
            <person name="Beseler K.G."/>
            <person name="Brison A."/>
            <person name="Carone J.V."/>
            <person name="Caskin T.P."/>
            <person name="Diamond M."/>
            <person name="Durham M.E."/>
            <person name="Foxe J.M."/>
            <person name="Go M."/>
            <person name="Henderson B.A."/>
            <person name="Jones I.B."/>
            <person name="McGettigan J.A."/>
            <person name="Micheletti S.J."/>
            <person name="Nasrallah M.E."/>
            <person name="Ortiz D."/>
            <person name="Piller C.R."/>
            <person name="Privatt S.R."/>
            <person name="Schneider S.L."/>
            <person name="Sharp S."/>
            <person name="Smith T.C."/>
            <person name="Stanton J.D."/>
            <person name="Ullery H.E."/>
            <person name="Wilson R.J."/>
            <person name="Serrano M.G."/>
            <person name="Buck G."/>
            <person name="Lee V."/>
            <person name="Wang Y."/>
            <person name="Carvalho R."/>
            <person name="Voegtly L."/>
            <person name="Shi R."/>
            <person name="Duckworth R."/>
            <person name="Johnson A."/>
            <person name="Loviza R."/>
            <person name="Walstead R."/>
            <person name="Shah Z."/>
            <person name="Kiflezghi M."/>
            <person name="Wade K."/>
            <person name="Ball S.L."/>
            <person name="Bradley K.W."/>
            <person name="Asai D.J."/>
            <person name="Bowman C.A."/>
            <person name="Russell D.A."/>
            <person name="Pope W.H."/>
            <person name="Jacobs-Sera D."/>
            <person name="Hendrix R.W."/>
            <person name="Hatfull G.F."/>
        </authorList>
    </citation>
    <scope>NUCLEOTIDE SEQUENCE [LARGE SCALE GENOMIC DNA]</scope>
    <source>
        <strain evidence="3 4">DSM 27648</strain>
    </source>
</reference>